<dbReference type="Pfam" id="PF01827">
    <property type="entry name" value="FTH"/>
    <property type="match status" value="1"/>
</dbReference>
<dbReference type="HOGENOM" id="CLU_931353_0_0_1"/>
<dbReference type="GO" id="GO:0045087">
    <property type="term" value="P:innate immune response"/>
    <property type="evidence" value="ECO:0007669"/>
    <property type="project" value="TreeGrafter"/>
</dbReference>
<name>G0P865_CAEBE</name>
<dbReference type="AlphaFoldDB" id="G0P865"/>
<dbReference type="PANTHER" id="PTHR23015:SF4">
    <property type="entry name" value="DUF38 DOMAIN-CONTAINING PROTEIN-RELATED"/>
    <property type="match status" value="1"/>
</dbReference>
<evidence type="ECO:0000313" key="2">
    <source>
        <dbReference type="EMBL" id="EGT47630.1"/>
    </source>
</evidence>
<protein>
    <recommendedName>
        <fullName evidence="1">DUF38 domain-containing protein</fullName>
    </recommendedName>
</protein>
<gene>
    <name evidence="2" type="ORF">CAEBREN_17248</name>
</gene>
<keyword evidence="3" id="KW-1185">Reference proteome</keyword>
<feature type="domain" description="DUF38" evidence="1">
    <location>
        <begin position="183"/>
        <end position="304"/>
    </location>
</feature>
<dbReference type="Proteomes" id="UP000008068">
    <property type="component" value="Unassembled WGS sequence"/>
</dbReference>
<organism evidence="3">
    <name type="scientific">Caenorhabditis brenneri</name>
    <name type="common">Nematode worm</name>
    <dbReference type="NCBI Taxonomy" id="135651"/>
    <lineage>
        <taxon>Eukaryota</taxon>
        <taxon>Metazoa</taxon>
        <taxon>Ecdysozoa</taxon>
        <taxon>Nematoda</taxon>
        <taxon>Chromadorea</taxon>
        <taxon>Rhabditida</taxon>
        <taxon>Rhabditina</taxon>
        <taxon>Rhabditomorpha</taxon>
        <taxon>Rhabditoidea</taxon>
        <taxon>Rhabditidae</taxon>
        <taxon>Peloderinae</taxon>
        <taxon>Caenorhabditis</taxon>
    </lineage>
</organism>
<dbReference type="PANTHER" id="PTHR23015">
    <property type="entry name" value="UNCHARACTERIZED C.ELEGANS PROTEIN"/>
    <property type="match status" value="1"/>
</dbReference>
<accession>G0P865</accession>
<reference evidence="3" key="1">
    <citation type="submission" date="2011-07" db="EMBL/GenBank/DDBJ databases">
        <authorList>
            <consortium name="Caenorhabditis brenneri Sequencing and Analysis Consortium"/>
            <person name="Wilson R.K."/>
        </authorList>
    </citation>
    <scope>NUCLEOTIDE SEQUENCE [LARGE SCALE GENOMIC DNA]</scope>
    <source>
        <strain evidence="3">PB2801</strain>
    </source>
</reference>
<dbReference type="InterPro" id="IPR040161">
    <property type="entry name" value="FB224"/>
</dbReference>
<dbReference type="InterPro" id="IPR002900">
    <property type="entry name" value="DUF38/FTH_CAE_spp"/>
</dbReference>
<dbReference type="EMBL" id="GL380127">
    <property type="protein sequence ID" value="EGT47630.1"/>
    <property type="molecule type" value="Genomic_DNA"/>
</dbReference>
<dbReference type="InParanoid" id="G0P865"/>
<evidence type="ECO:0000259" key="1">
    <source>
        <dbReference type="Pfam" id="PF01827"/>
    </source>
</evidence>
<proteinExistence type="predicted"/>
<evidence type="ECO:0000313" key="3">
    <source>
        <dbReference type="Proteomes" id="UP000008068"/>
    </source>
</evidence>
<sequence>MSSISPKIDRAINKLKICESLQSNATYLRVCIHKEPKKRKLLDLPTKLMAKISEDYLKPFDLVMLAQVCKDLLSFCDTRKPDPLGRIRLESIRLELSRSDNKVSYKNLDIQYSQLGNGYEMRSGAKNVNNITVDYGYFLNGIRDVLMALFNFKNANIYDLHVIVDSAKIEEWKKLIGKLSDALFNSKINLKVVHFVADDPIHFFPFLDLLKPGYLEEIELYNSQHIDFPFPAIDFPFQRLAETEHWKQAKRGLMRNPPSNPEHFQYFYHLEEFSIIVPNLTMDFLMELSNIFIESPNFKTCFVKGELRFTTEEFAATIGGWSVGDEHVFLWINGDGSVLEYWGEFGGKGRLLRIDKKEDLFDQD</sequence>